<reference evidence="2" key="1">
    <citation type="journal article" date="2017" name="Plant J.">
        <title>The pomegranate (Punica granatum L.) genome and the genomics of punicalagin biosynthesis.</title>
        <authorList>
            <person name="Qin G."/>
            <person name="Xu C."/>
            <person name="Ming R."/>
            <person name="Tang H."/>
            <person name="Guyot R."/>
            <person name="Kramer E.M."/>
            <person name="Hu Y."/>
            <person name="Yi X."/>
            <person name="Qi Y."/>
            <person name="Xu X."/>
            <person name="Gao Z."/>
            <person name="Pan H."/>
            <person name="Jian J."/>
            <person name="Tian Y."/>
            <person name="Yue Z."/>
            <person name="Xu Y."/>
        </authorList>
    </citation>
    <scope>NUCLEOTIDE SEQUENCE [LARGE SCALE GENOMIC DNA]</scope>
    <source>
        <strain evidence="2">cv. Dabenzi</strain>
    </source>
</reference>
<dbReference type="AlphaFoldDB" id="A0A218XCC8"/>
<proteinExistence type="predicted"/>
<evidence type="ECO:0000313" key="2">
    <source>
        <dbReference type="Proteomes" id="UP000197138"/>
    </source>
</evidence>
<evidence type="ECO:0000313" key="1">
    <source>
        <dbReference type="EMBL" id="OWM82022.1"/>
    </source>
</evidence>
<dbReference type="Proteomes" id="UP000197138">
    <property type="component" value="Unassembled WGS sequence"/>
</dbReference>
<sequence>MKAKGTLFTLESKAMSIIRAERAIPRICLANEMVARMKRMHNLLCQLGTRWVEQEKAVRATVKITRYPFVANITARKKLSFSMKSCQLVGVGKMMDLISPIVCATTLIMISRRRMHNGNNTFHIEKEITFITVVCKRRLILAYIASHLISYSYSRSASKVSGCCGWKG</sequence>
<comment type="caution">
    <text evidence="1">The sequence shown here is derived from an EMBL/GenBank/DDBJ whole genome shotgun (WGS) entry which is preliminary data.</text>
</comment>
<organism evidence="1 2">
    <name type="scientific">Punica granatum</name>
    <name type="common">Pomegranate</name>
    <dbReference type="NCBI Taxonomy" id="22663"/>
    <lineage>
        <taxon>Eukaryota</taxon>
        <taxon>Viridiplantae</taxon>
        <taxon>Streptophyta</taxon>
        <taxon>Embryophyta</taxon>
        <taxon>Tracheophyta</taxon>
        <taxon>Spermatophyta</taxon>
        <taxon>Magnoliopsida</taxon>
        <taxon>eudicotyledons</taxon>
        <taxon>Gunneridae</taxon>
        <taxon>Pentapetalae</taxon>
        <taxon>rosids</taxon>
        <taxon>malvids</taxon>
        <taxon>Myrtales</taxon>
        <taxon>Lythraceae</taxon>
        <taxon>Punica</taxon>
    </lineage>
</organism>
<protein>
    <submittedName>
        <fullName evidence="1">Uncharacterized protein</fullName>
    </submittedName>
</protein>
<accession>A0A218XCC8</accession>
<name>A0A218XCC8_PUNGR</name>
<gene>
    <name evidence="1" type="ORF">CDL15_Pgr001596</name>
</gene>
<dbReference type="EMBL" id="MTKT01002011">
    <property type="protein sequence ID" value="OWM82022.1"/>
    <property type="molecule type" value="Genomic_DNA"/>
</dbReference>